<dbReference type="AlphaFoldDB" id="C3Z3I7"/>
<proteinExistence type="predicted"/>
<protein>
    <submittedName>
        <fullName evidence="3">Uncharacterized protein</fullName>
    </submittedName>
</protein>
<feature type="region of interest" description="Disordered" evidence="1">
    <location>
        <begin position="115"/>
        <end position="137"/>
    </location>
</feature>
<dbReference type="PANTHER" id="PTHR15381:SF1">
    <property type="entry name" value="CHONDROITIN SULFATE PROTEOGLYCAN 5"/>
    <property type="match status" value="1"/>
</dbReference>
<organism>
    <name type="scientific">Branchiostoma floridae</name>
    <name type="common">Florida lancelet</name>
    <name type="synonym">Amphioxus</name>
    <dbReference type="NCBI Taxonomy" id="7739"/>
    <lineage>
        <taxon>Eukaryota</taxon>
        <taxon>Metazoa</taxon>
        <taxon>Chordata</taxon>
        <taxon>Cephalochordata</taxon>
        <taxon>Leptocardii</taxon>
        <taxon>Amphioxiformes</taxon>
        <taxon>Branchiostomatidae</taxon>
        <taxon>Branchiostoma</taxon>
    </lineage>
</organism>
<sequence length="137" mass="15119">MIFECVCEDNYCNAGVCKVVVDKGPECECPSVLVPVYHGDRCSPLLTQAAVIGIGVGCVCAVLIIIVTVVKMARRARKVGKNRQGNRYRPGGLTIDNYGTYTDYSDRARRYSAMGQKQVSGSQVQKKWTSLHHHKQP</sequence>
<keyword evidence="2" id="KW-0812">Transmembrane</keyword>
<feature type="transmembrane region" description="Helical" evidence="2">
    <location>
        <begin position="49"/>
        <end position="73"/>
    </location>
</feature>
<feature type="compositionally biased region" description="Low complexity" evidence="1">
    <location>
        <begin position="115"/>
        <end position="127"/>
    </location>
</feature>
<keyword evidence="2" id="KW-0472">Membrane</keyword>
<reference evidence="3" key="1">
    <citation type="journal article" date="2008" name="Nature">
        <title>The amphioxus genome and the evolution of the chordate karyotype.</title>
        <authorList>
            <consortium name="US DOE Joint Genome Institute (JGI-PGF)"/>
            <person name="Putnam N.H."/>
            <person name="Butts T."/>
            <person name="Ferrier D.E.K."/>
            <person name="Furlong R.F."/>
            <person name="Hellsten U."/>
            <person name="Kawashima T."/>
            <person name="Robinson-Rechavi M."/>
            <person name="Shoguchi E."/>
            <person name="Terry A."/>
            <person name="Yu J.-K."/>
            <person name="Benito-Gutierrez E.L."/>
            <person name="Dubchak I."/>
            <person name="Garcia-Fernandez J."/>
            <person name="Gibson-Brown J.J."/>
            <person name="Grigoriev I.V."/>
            <person name="Horton A.C."/>
            <person name="de Jong P.J."/>
            <person name="Jurka J."/>
            <person name="Kapitonov V.V."/>
            <person name="Kohara Y."/>
            <person name="Kuroki Y."/>
            <person name="Lindquist E."/>
            <person name="Lucas S."/>
            <person name="Osoegawa K."/>
            <person name="Pennacchio L.A."/>
            <person name="Salamov A.A."/>
            <person name="Satou Y."/>
            <person name="Sauka-Spengler T."/>
            <person name="Schmutz J."/>
            <person name="Shin-I T."/>
            <person name="Toyoda A."/>
            <person name="Bronner-Fraser M."/>
            <person name="Fujiyama A."/>
            <person name="Holland L.Z."/>
            <person name="Holland P.W.H."/>
            <person name="Satoh N."/>
            <person name="Rokhsar D.S."/>
        </authorList>
    </citation>
    <scope>NUCLEOTIDE SEQUENCE [LARGE SCALE GENOMIC DNA]</scope>
    <source>
        <strain evidence="3">S238N-H82</strain>
        <tissue evidence="3">Testes</tissue>
    </source>
</reference>
<name>C3Z3I7_BRAFL</name>
<evidence type="ECO:0000313" key="3">
    <source>
        <dbReference type="EMBL" id="EEN53031.1"/>
    </source>
</evidence>
<gene>
    <name evidence="3" type="ORF">BRAFLDRAFT_76511</name>
</gene>
<dbReference type="InParanoid" id="C3Z3I7"/>
<accession>C3Z3I7</accession>
<evidence type="ECO:0000256" key="1">
    <source>
        <dbReference type="SAM" id="MobiDB-lite"/>
    </source>
</evidence>
<evidence type="ECO:0000256" key="2">
    <source>
        <dbReference type="SAM" id="Phobius"/>
    </source>
</evidence>
<dbReference type="PANTHER" id="PTHR15381">
    <property type="entry name" value="CHONDROITIN SULFATE PROTEOGLYCAN 5 -RELATED"/>
    <property type="match status" value="1"/>
</dbReference>
<keyword evidence="2" id="KW-1133">Transmembrane helix</keyword>
<dbReference type="EMBL" id="GG666576">
    <property type="protein sequence ID" value="EEN53031.1"/>
    <property type="molecule type" value="Genomic_DNA"/>
</dbReference>